<dbReference type="InterPro" id="IPR052762">
    <property type="entry name" value="PCW_deacetylase/CE"/>
</dbReference>
<dbReference type="PANTHER" id="PTHR37834">
    <property type="entry name" value="GDSL-LIKE LIPASE/ACYLHYDROLASE DOMAIN PROTEIN (AFU_ORTHOLOGUE AFUA_2G00620)"/>
    <property type="match status" value="1"/>
</dbReference>
<proteinExistence type="predicted"/>
<feature type="domain" description="Carbohydrate esterase 2 N-terminal" evidence="2">
    <location>
        <begin position="14"/>
        <end position="122"/>
    </location>
</feature>
<dbReference type="GeneID" id="93724038"/>
<dbReference type="InterPro" id="IPR036514">
    <property type="entry name" value="SGNH_hydro_sf"/>
</dbReference>
<dbReference type="AlphaFoldDB" id="G2SXW9"/>
<organism evidence="3 4">
    <name type="scientific">Roseburia hominis (strain DSM 16839 / JCM 17582 / NCIMB 14029 / A2-183)</name>
    <dbReference type="NCBI Taxonomy" id="585394"/>
    <lineage>
        <taxon>Bacteria</taxon>
        <taxon>Bacillati</taxon>
        <taxon>Bacillota</taxon>
        <taxon>Clostridia</taxon>
        <taxon>Lachnospirales</taxon>
        <taxon>Lachnospiraceae</taxon>
        <taxon>Roseburia</taxon>
    </lineage>
</organism>
<dbReference type="OrthoDB" id="9801375at2"/>
<dbReference type="Pfam" id="PF13472">
    <property type="entry name" value="Lipase_GDSL_2"/>
    <property type="match status" value="1"/>
</dbReference>
<dbReference type="Gene3D" id="3.40.50.1110">
    <property type="entry name" value="SGNH hydrolase"/>
    <property type="match status" value="1"/>
</dbReference>
<feature type="domain" description="SGNH hydrolase-type esterase" evidence="1">
    <location>
        <begin position="132"/>
        <end position="293"/>
    </location>
</feature>
<protein>
    <submittedName>
        <fullName evidence="3">Acetyl esterase</fullName>
    </submittedName>
</protein>
<evidence type="ECO:0000259" key="1">
    <source>
        <dbReference type="Pfam" id="PF13472"/>
    </source>
</evidence>
<evidence type="ECO:0000313" key="4">
    <source>
        <dbReference type="Proteomes" id="UP000008178"/>
    </source>
</evidence>
<sequence>MVRNIEPDDPMLQYSGRIDDDDPKAPVLIYAASWVKMIFTGTSVAVTLANHHAYWTNEMGYLLDGVQGRIRLLNDGKKKTYEIAGQLPDARHELMLFKRMDACHTVTFYGFTVDGGADLLPPEPKPARRMEVFGDSVSCGEVSEAVDYVGKEDPVHDGQYSNSWYSYAWMTARKLGAELHDTSQGGIALLDGTGWFGAPAYYGVESCYDKLAYNPDLGEVKKWDFSRYTPQVVVVAIGQNDNHPVDYMASDPECSAAEHWRKRYREFIETLMKRYPKAQIILTTTILKHHPNWDASIGTVCGQIASERVHHFLYRRNGSGTPGHIRIPEAEEMSEELASYIRSLGDKIWDV</sequence>
<gene>
    <name evidence="3" type="ordered locus">RHOM_11435</name>
</gene>
<reference evidence="3 4" key="1">
    <citation type="journal article" date="2015" name="Genome Announc.">
        <title>Complete genome sequence of the human gut symbiont Roseburia hominis.</title>
        <authorList>
            <person name="Travis A.J."/>
            <person name="Kelly D."/>
            <person name="Flint H.J."/>
            <person name="Aminov R.I."/>
        </authorList>
    </citation>
    <scope>NUCLEOTIDE SEQUENCE [LARGE SCALE GENOMIC DNA]</scope>
    <source>
        <strain evidence="4">DSM 16839 / JCM 17582 / NCIMB 14029 / A2-183</strain>
    </source>
</reference>
<evidence type="ECO:0000259" key="2">
    <source>
        <dbReference type="Pfam" id="PF17996"/>
    </source>
</evidence>
<dbReference type="PANTHER" id="PTHR37834:SF2">
    <property type="entry name" value="ESTERASE, SGNH HYDROLASE-TYPE"/>
    <property type="match status" value="1"/>
</dbReference>
<dbReference type="eggNOG" id="COG2755">
    <property type="taxonomic scope" value="Bacteria"/>
</dbReference>
<dbReference type="Gene3D" id="2.60.120.260">
    <property type="entry name" value="Galactose-binding domain-like"/>
    <property type="match status" value="1"/>
</dbReference>
<dbReference type="EMBL" id="CP003040">
    <property type="protein sequence ID" value="AEN97395.1"/>
    <property type="molecule type" value="Genomic_DNA"/>
</dbReference>
<dbReference type="BioCyc" id="RHOM585394:G1H02-2284-MONOMER"/>
<dbReference type="KEGG" id="rho:RHOM_11435"/>
<dbReference type="InterPro" id="IPR013830">
    <property type="entry name" value="SGNH_hydro"/>
</dbReference>
<dbReference type="STRING" id="585394.RHOM_11435"/>
<dbReference type="SUPFAM" id="SSF52266">
    <property type="entry name" value="SGNH hydrolase"/>
    <property type="match status" value="1"/>
</dbReference>
<keyword evidence="4" id="KW-1185">Reference proteome</keyword>
<dbReference type="HOGENOM" id="CLU_042506_2_1_9"/>
<name>G2SXW9_ROSHA</name>
<dbReference type="InterPro" id="IPR040794">
    <property type="entry name" value="CE2_N"/>
</dbReference>
<dbReference type="Proteomes" id="UP000008178">
    <property type="component" value="Chromosome"/>
</dbReference>
<dbReference type="RefSeq" id="WP_014080406.1">
    <property type="nucleotide sequence ID" value="NC_015977.1"/>
</dbReference>
<dbReference type="Pfam" id="PF17996">
    <property type="entry name" value="CE2_N"/>
    <property type="match status" value="1"/>
</dbReference>
<evidence type="ECO:0000313" key="3">
    <source>
        <dbReference type="EMBL" id="AEN97395.1"/>
    </source>
</evidence>
<accession>G2SXW9</accession>